<dbReference type="Pfam" id="PF00474">
    <property type="entry name" value="SSF"/>
    <property type="match status" value="1"/>
</dbReference>
<keyword evidence="3" id="KW-0813">Transport</keyword>
<dbReference type="PROSITE" id="PS50283">
    <property type="entry name" value="NA_SOLUT_SYMP_3"/>
    <property type="match status" value="1"/>
</dbReference>
<feature type="transmembrane region" description="Helical" evidence="14">
    <location>
        <begin position="155"/>
        <end position="177"/>
    </location>
</feature>
<evidence type="ECO:0000256" key="2">
    <source>
        <dbReference type="ARBA" id="ARBA00006434"/>
    </source>
</evidence>
<feature type="transmembrane region" description="Helical" evidence="14">
    <location>
        <begin position="427"/>
        <end position="446"/>
    </location>
</feature>
<evidence type="ECO:0000256" key="10">
    <source>
        <dbReference type="ARBA" id="ARBA00023136"/>
    </source>
</evidence>
<dbReference type="InterPro" id="IPR038377">
    <property type="entry name" value="Na/Glc_symporter_sf"/>
</dbReference>
<organism evidence="15 16">
    <name type="scientific">Candidatus Avitreponema avistercoris</name>
    <dbReference type="NCBI Taxonomy" id="2840705"/>
    <lineage>
        <taxon>Bacteria</taxon>
        <taxon>Pseudomonadati</taxon>
        <taxon>Spirochaetota</taxon>
        <taxon>Spirochaetia</taxon>
        <taxon>Spirochaetales</taxon>
        <taxon>Candidatus Avitreponema</taxon>
    </lineage>
</organism>
<gene>
    <name evidence="15" type="ORF">IAA96_00380</name>
</gene>
<comment type="catalytic activity">
    <reaction evidence="12">
        <text>L-proline(in) + Na(+)(in) = L-proline(out) + Na(+)(out)</text>
        <dbReference type="Rhea" id="RHEA:28967"/>
        <dbReference type="ChEBI" id="CHEBI:29101"/>
        <dbReference type="ChEBI" id="CHEBI:60039"/>
    </reaction>
</comment>
<evidence type="ECO:0000256" key="5">
    <source>
        <dbReference type="ARBA" id="ARBA00022692"/>
    </source>
</evidence>
<keyword evidence="8" id="KW-0915">Sodium</keyword>
<dbReference type="Gene3D" id="1.20.1730.10">
    <property type="entry name" value="Sodium/glucose cotransporter"/>
    <property type="match status" value="1"/>
</dbReference>
<evidence type="ECO:0000313" key="15">
    <source>
        <dbReference type="EMBL" id="MBO8449549.1"/>
    </source>
</evidence>
<reference evidence="15" key="2">
    <citation type="journal article" date="2021" name="PeerJ">
        <title>Extensive microbial diversity within the chicken gut microbiome revealed by metagenomics and culture.</title>
        <authorList>
            <person name="Gilroy R."/>
            <person name="Ravi A."/>
            <person name="Getino M."/>
            <person name="Pursley I."/>
            <person name="Horton D.L."/>
            <person name="Alikhan N.F."/>
            <person name="Baker D."/>
            <person name="Gharbi K."/>
            <person name="Hall N."/>
            <person name="Watson M."/>
            <person name="Adriaenssens E.M."/>
            <person name="Foster-Nyarko E."/>
            <person name="Jarju S."/>
            <person name="Secka A."/>
            <person name="Antonio M."/>
            <person name="Oren A."/>
            <person name="Chaudhuri R.R."/>
            <person name="La Ragione R."/>
            <person name="Hildebrand F."/>
            <person name="Pallen M.J."/>
        </authorList>
    </citation>
    <scope>NUCLEOTIDE SEQUENCE</scope>
    <source>
        <strain evidence="15">B3-4054</strain>
    </source>
</reference>
<evidence type="ECO:0000256" key="13">
    <source>
        <dbReference type="RuleBase" id="RU362091"/>
    </source>
</evidence>
<feature type="transmembrane region" description="Helical" evidence="14">
    <location>
        <begin position="122"/>
        <end position="143"/>
    </location>
</feature>
<proteinExistence type="inferred from homology"/>
<evidence type="ECO:0000256" key="1">
    <source>
        <dbReference type="ARBA" id="ARBA00004651"/>
    </source>
</evidence>
<keyword evidence="10 14" id="KW-0472">Membrane</keyword>
<feature type="transmembrane region" description="Helical" evidence="14">
    <location>
        <begin position="367"/>
        <end position="386"/>
    </location>
</feature>
<dbReference type="GO" id="GO:0015193">
    <property type="term" value="F:L-proline transmembrane transporter activity"/>
    <property type="evidence" value="ECO:0007669"/>
    <property type="project" value="TreeGrafter"/>
</dbReference>
<dbReference type="GO" id="GO:0015824">
    <property type="term" value="P:proline transport"/>
    <property type="evidence" value="ECO:0007669"/>
    <property type="project" value="TreeGrafter"/>
</dbReference>
<dbReference type="PANTHER" id="PTHR48086">
    <property type="entry name" value="SODIUM/PROLINE SYMPORTER-RELATED"/>
    <property type="match status" value="1"/>
</dbReference>
<keyword evidence="11" id="KW-0739">Sodium transport</keyword>
<dbReference type="InterPro" id="IPR050277">
    <property type="entry name" value="Sodium:Solute_Symporter"/>
</dbReference>
<accession>A0A9D9HG63</accession>
<dbReference type="NCBIfam" id="TIGR00813">
    <property type="entry name" value="sss"/>
    <property type="match status" value="1"/>
</dbReference>
<feature type="transmembrane region" description="Helical" evidence="14">
    <location>
        <begin position="183"/>
        <end position="201"/>
    </location>
</feature>
<evidence type="ECO:0000256" key="9">
    <source>
        <dbReference type="ARBA" id="ARBA00023065"/>
    </source>
</evidence>
<evidence type="ECO:0000256" key="11">
    <source>
        <dbReference type="ARBA" id="ARBA00023201"/>
    </source>
</evidence>
<name>A0A9D9HG63_9SPIR</name>
<comment type="caution">
    <text evidence="15">The sequence shown here is derived from an EMBL/GenBank/DDBJ whole genome shotgun (WGS) entry which is preliminary data.</text>
</comment>
<keyword evidence="4" id="KW-1003">Cell membrane</keyword>
<dbReference type="PANTHER" id="PTHR48086:SF3">
    <property type="entry name" value="SODIUM_PROLINE SYMPORTER"/>
    <property type="match status" value="1"/>
</dbReference>
<keyword evidence="5 14" id="KW-0812">Transmembrane</keyword>
<keyword evidence="6" id="KW-0769">Symport</keyword>
<evidence type="ECO:0000256" key="6">
    <source>
        <dbReference type="ARBA" id="ARBA00022847"/>
    </source>
</evidence>
<dbReference type="Proteomes" id="UP000823616">
    <property type="component" value="Unassembled WGS sequence"/>
</dbReference>
<feature type="transmembrane region" description="Helical" evidence="14">
    <location>
        <begin position="73"/>
        <end position="91"/>
    </location>
</feature>
<evidence type="ECO:0000256" key="3">
    <source>
        <dbReference type="ARBA" id="ARBA00022448"/>
    </source>
</evidence>
<evidence type="ECO:0000256" key="7">
    <source>
        <dbReference type="ARBA" id="ARBA00022989"/>
    </source>
</evidence>
<keyword evidence="9" id="KW-0406">Ion transport</keyword>
<evidence type="ECO:0000256" key="8">
    <source>
        <dbReference type="ARBA" id="ARBA00023053"/>
    </source>
</evidence>
<feature type="transmembrane region" description="Helical" evidence="14">
    <location>
        <begin position="322"/>
        <end position="355"/>
    </location>
</feature>
<dbReference type="InterPro" id="IPR001734">
    <property type="entry name" value="Na/solute_symporter"/>
</dbReference>
<evidence type="ECO:0000313" key="16">
    <source>
        <dbReference type="Proteomes" id="UP000823616"/>
    </source>
</evidence>
<reference evidence="15" key="1">
    <citation type="submission" date="2020-10" db="EMBL/GenBank/DDBJ databases">
        <authorList>
            <person name="Gilroy R."/>
        </authorList>
    </citation>
    <scope>NUCLEOTIDE SEQUENCE</scope>
    <source>
        <strain evidence="15">B3-4054</strain>
    </source>
</reference>
<sequence>MYSLILLLVFLAVMVAVGVWGMKKTSSLSDFFLGGRTLGPWISAFAYGTTYFSAVVFIGFAGQQGWQFGISSLLIGAGNALLGALLAWLILGKRTRVMTQRLGSMTMPEFLEARFGSAHMKMISAVLIFVFLLPYSASVFKGLGHLFETTFSISYDFALIVLVGITGLYLILGGYFAVTLTDFIQGFIMLTGAVAMCALLVHRAGGFPEAFVTAAANYEAHIPPAERPSALTVGSLIFMTSFGTWGLPQMVQKFYAIKDERLIPKAAVITTVFALIIGLAAYATGSLSHVFFDPQTVPQTAGGAVNYDRIVPSLLTTYLPDFLMAVIMLLVLSASMSTLASMILVSSSAVTIDLYKGYLHPDAPEKTSLLLMRILSGVFILCSYAISRMQVGFIVTLMSLSWGVLSGAFMAPYILGIFWKGVTKAGAYAGLFSGAGTAVLLFFLLGANNSPLASSIAMLVPFAVTPAVSLFTKKVDAGTVRKAFGESITNHQTGV</sequence>
<evidence type="ECO:0000256" key="14">
    <source>
        <dbReference type="SAM" id="Phobius"/>
    </source>
</evidence>
<dbReference type="GO" id="GO:0005298">
    <property type="term" value="F:proline:sodium symporter activity"/>
    <property type="evidence" value="ECO:0007669"/>
    <property type="project" value="TreeGrafter"/>
</dbReference>
<feature type="transmembrane region" description="Helical" evidence="14">
    <location>
        <begin position="41"/>
        <end position="61"/>
    </location>
</feature>
<protein>
    <submittedName>
        <fullName evidence="15">Sodium/solute symporter</fullName>
    </submittedName>
</protein>
<evidence type="ECO:0000256" key="12">
    <source>
        <dbReference type="ARBA" id="ARBA00033708"/>
    </source>
</evidence>
<comment type="subcellular location">
    <subcellularLocation>
        <location evidence="1">Cell membrane</location>
        <topology evidence="1">Multi-pass membrane protein</topology>
    </subcellularLocation>
</comment>
<dbReference type="GO" id="GO:0005886">
    <property type="term" value="C:plasma membrane"/>
    <property type="evidence" value="ECO:0007669"/>
    <property type="project" value="UniProtKB-SubCell"/>
</dbReference>
<feature type="transmembrane region" description="Helical" evidence="14">
    <location>
        <begin position="452"/>
        <end position="472"/>
    </location>
</feature>
<feature type="transmembrane region" description="Helical" evidence="14">
    <location>
        <begin position="262"/>
        <end position="283"/>
    </location>
</feature>
<keyword evidence="7 14" id="KW-1133">Transmembrane helix</keyword>
<dbReference type="EMBL" id="JADIMS010000006">
    <property type="protein sequence ID" value="MBO8449549.1"/>
    <property type="molecule type" value="Genomic_DNA"/>
</dbReference>
<feature type="transmembrane region" description="Helical" evidence="14">
    <location>
        <begin position="392"/>
        <end position="415"/>
    </location>
</feature>
<comment type="similarity">
    <text evidence="2 13">Belongs to the sodium:solute symporter (SSF) (TC 2.A.21) family.</text>
</comment>
<evidence type="ECO:0000256" key="4">
    <source>
        <dbReference type="ARBA" id="ARBA00022475"/>
    </source>
</evidence>
<dbReference type="AlphaFoldDB" id="A0A9D9HG63"/>